<keyword evidence="3" id="KW-0132">Cell division</keyword>
<dbReference type="Proteomes" id="UP001500893">
    <property type="component" value="Unassembled WGS sequence"/>
</dbReference>
<comment type="similarity">
    <text evidence="2">Belongs to the SsgA family.</text>
</comment>
<evidence type="ECO:0000256" key="2">
    <source>
        <dbReference type="ARBA" id="ARBA00009323"/>
    </source>
</evidence>
<dbReference type="Pfam" id="PF04686">
    <property type="entry name" value="SsgA"/>
    <property type="match status" value="1"/>
</dbReference>
<organism evidence="7 8">
    <name type="scientific">Streptomyces rameus</name>
    <dbReference type="NCBI Taxonomy" id="68261"/>
    <lineage>
        <taxon>Bacteria</taxon>
        <taxon>Bacillati</taxon>
        <taxon>Actinomycetota</taxon>
        <taxon>Actinomycetes</taxon>
        <taxon>Kitasatosporales</taxon>
        <taxon>Streptomycetaceae</taxon>
        <taxon>Streptomyces</taxon>
    </lineage>
</organism>
<gene>
    <name evidence="7" type="ORF">GCM10010521_18860</name>
</gene>
<protein>
    <submittedName>
        <fullName evidence="7">SsgA family sporulation/cell division regulator</fullName>
    </submittedName>
</protein>
<comment type="caution">
    <text evidence="7">The sequence shown here is derived from an EMBL/GenBank/DDBJ whole genome shotgun (WGS) entry which is preliminary data.</text>
</comment>
<evidence type="ECO:0000313" key="7">
    <source>
        <dbReference type="EMBL" id="GAA3133272.1"/>
    </source>
</evidence>
<evidence type="ECO:0000256" key="1">
    <source>
        <dbReference type="ARBA" id="ARBA00004431"/>
    </source>
</evidence>
<evidence type="ECO:0000313" key="8">
    <source>
        <dbReference type="Proteomes" id="UP001500893"/>
    </source>
</evidence>
<comment type="subcellular location">
    <subcellularLocation>
        <location evidence="1">Cell septum</location>
    </subcellularLocation>
</comment>
<dbReference type="Gene3D" id="2.30.31.20">
    <property type="entry name" value="Sporulation-specific cell division protein SsgB"/>
    <property type="match status" value="1"/>
</dbReference>
<name>A0ABP6N410_9ACTN</name>
<evidence type="ECO:0000256" key="3">
    <source>
        <dbReference type="ARBA" id="ARBA00022618"/>
    </source>
</evidence>
<dbReference type="InterPro" id="IPR038658">
    <property type="entry name" value="SsgB_sf"/>
</dbReference>
<reference evidence="8" key="1">
    <citation type="journal article" date="2019" name="Int. J. Syst. Evol. Microbiol.">
        <title>The Global Catalogue of Microorganisms (GCM) 10K type strain sequencing project: providing services to taxonomists for standard genome sequencing and annotation.</title>
        <authorList>
            <consortium name="The Broad Institute Genomics Platform"/>
            <consortium name="The Broad Institute Genome Sequencing Center for Infectious Disease"/>
            <person name="Wu L."/>
            <person name="Ma J."/>
        </authorList>
    </citation>
    <scope>NUCLEOTIDE SEQUENCE [LARGE SCALE GENOMIC DNA]</scope>
    <source>
        <strain evidence="8">JCM 11574</strain>
    </source>
</reference>
<dbReference type="EMBL" id="BAAAVM010000023">
    <property type="protein sequence ID" value="GAA3133272.1"/>
    <property type="molecule type" value="Genomic_DNA"/>
</dbReference>
<evidence type="ECO:0000256" key="4">
    <source>
        <dbReference type="ARBA" id="ARBA00022969"/>
    </source>
</evidence>
<evidence type="ECO:0000256" key="5">
    <source>
        <dbReference type="ARBA" id="ARBA00023210"/>
    </source>
</evidence>
<keyword evidence="5" id="KW-0717">Septation</keyword>
<keyword evidence="8" id="KW-1185">Reference proteome</keyword>
<dbReference type="InterPro" id="IPR006776">
    <property type="entry name" value="SsgB"/>
</dbReference>
<accession>A0ABP6N410</accession>
<keyword evidence="4" id="KW-0749">Sporulation</keyword>
<sequence>MGMDTTIEQPTQARLVTGEGREVPVRAVLRYTANDPLAVFLDFPAEAALHGEEITWTFARSLLDQGLRAPAGHGDVQIWPYGRTRVVLELHSPHGMALMLFQATALRRFLVRTYGMVACGREDVSAVVERGLSALFGGV</sequence>
<keyword evidence="6" id="KW-0131">Cell cycle</keyword>
<evidence type="ECO:0000256" key="6">
    <source>
        <dbReference type="ARBA" id="ARBA00023306"/>
    </source>
</evidence>
<proteinExistence type="inferred from homology"/>